<dbReference type="Gene3D" id="3.40.50.410">
    <property type="entry name" value="von Willebrand factor, type A domain"/>
    <property type="match status" value="1"/>
</dbReference>
<dbReference type="Gene3D" id="1.10.287.3990">
    <property type="match status" value="1"/>
</dbReference>
<comment type="similarity">
    <text evidence="1">Belongs to the proteasome subunit S5A family.</text>
</comment>
<dbReference type="EMBL" id="CCKQ01018559">
    <property type="protein sequence ID" value="CDW90534.1"/>
    <property type="molecule type" value="Genomic_DNA"/>
</dbReference>
<dbReference type="AlphaFoldDB" id="A0A078B815"/>
<dbReference type="SMART" id="SM00726">
    <property type="entry name" value="UIM"/>
    <property type="match status" value="2"/>
</dbReference>
<dbReference type="Proteomes" id="UP000039865">
    <property type="component" value="Unassembled WGS sequence"/>
</dbReference>
<dbReference type="GO" id="GO:0008540">
    <property type="term" value="C:proteasome regulatory particle, base subcomplex"/>
    <property type="evidence" value="ECO:0007669"/>
    <property type="project" value="TreeGrafter"/>
</dbReference>
<dbReference type="GO" id="GO:0043161">
    <property type="term" value="P:proteasome-mediated ubiquitin-dependent protein catabolic process"/>
    <property type="evidence" value="ECO:0007669"/>
    <property type="project" value="TreeGrafter"/>
</dbReference>
<dbReference type="InterPro" id="IPR003903">
    <property type="entry name" value="UIM_dom"/>
</dbReference>
<protein>
    <submittedName>
        <fullName evidence="5">26s proteasome non-atpase regulatory subunit 4-like</fullName>
    </submittedName>
</protein>
<dbReference type="GO" id="GO:0005634">
    <property type="term" value="C:nucleus"/>
    <property type="evidence" value="ECO:0007669"/>
    <property type="project" value="TreeGrafter"/>
</dbReference>
<dbReference type="InterPro" id="IPR027040">
    <property type="entry name" value="PSMD4"/>
</dbReference>
<dbReference type="Pfam" id="PF13519">
    <property type="entry name" value="VWA_2"/>
    <property type="match status" value="1"/>
</dbReference>
<feature type="region of interest" description="Disordered" evidence="3">
    <location>
        <begin position="293"/>
        <end position="315"/>
    </location>
</feature>
<accession>A0A078B815</accession>
<keyword evidence="2 5" id="KW-0647">Proteasome</keyword>
<evidence type="ECO:0000259" key="4">
    <source>
        <dbReference type="PROSITE" id="PS50234"/>
    </source>
</evidence>
<evidence type="ECO:0000313" key="6">
    <source>
        <dbReference type="Proteomes" id="UP000039865"/>
    </source>
</evidence>
<feature type="domain" description="VWFA" evidence="4">
    <location>
        <begin position="5"/>
        <end position="187"/>
    </location>
</feature>
<feature type="region of interest" description="Disordered" evidence="3">
    <location>
        <begin position="243"/>
        <end position="281"/>
    </location>
</feature>
<proteinExistence type="inferred from homology"/>
<dbReference type="FunFam" id="3.40.50.410:FF:000005">
    <property type="entry name" value="26S proteasome non-ATPase regulatory subunit 4"/>
    <property type="match status" value="1"/>
</dbReference>
<dbReference type="PROSITE" id="PS50234">
    <property type="entry name" value="VWFA"/>
    <property type="match status" value="1"/>
</dbReference>
<dbReference type="InterPro" id="IPR002035">
    <property type="entry name" value="VWF_A"/>
</dbReference>
<organism evidence="5 6">
    <name type="scientific">Stylonychia lemnae</name>
    <name type="common">Ciliate</name>
    <dbReference type="NCBI Taxonomy" id="5949"/>
    <lineage>
        <taxon>Eukaryota</taxon>
        <taxon>Sar</taxon>
        <taxon>Alveolata</taxon>
        <taxon>Ciliophora</taxon>
        <taxon>Intramacronucleata</taxon>
        <taxon>Spirotrichea</taxon>
        <taxon>Stichotrichia</taxon>
        <taxon>Sporadotrichida</taxon>
        <taxon>Oxytrichidae</taxon>
        <taxon>Stylonychinae</taxon>
        <taxon>Stylonychia</taxon>
    </lineage>
</organism>
<feature type="region of interest" description="Disordered" evidence="3">
    <location>
        <begin position="348"/>
        <end position="367"/>
    </location>
</feature>
<dbReference type="PROSITE" id="PS50330">
    <property type="entry name" value="UIM"/>
    <property type="match status" value="2"/>
</dbReference>
<reference evidence="5 6" key="1">
    <citation type="submission" date="2014-06" db="EMBL/GenBank/DDBJ databases">
        <authorList>
            <person name="Swart Estienne"/>
        </authorList>
    </citation>
    <scope>NUCLEOTIDE SEQUENCE [LARGE SCALE GENOMIC DNA]</scope>
    <source>
        <strain evidence="5 6">130c</strain>
    </source>
</reference>
<name>A0A078B815_STYLE</name>
<sequence length="367" mass="40796">MVLEAVVVCLDNSEWSRNGDFAPSRWDSQIDAANIICEAKTQQNPENTLGIMAYAGRRVDIKLTQTNDIGLLLNAINTIEINGEADFFTAVKVSQLSLKHRQNKTQRQRIILFVGHPLKEEEEQFEELGIRMKRNNVALDVINFAHPENVPKLQSLIRACNNNGNSHFLDVPLGVAMITDVLIASPIINQEDESVPNMGGVANAGAGAGLGNAGPSRFQEYGGVDPNLDPDLAMALRISLEEERARQAQPSADVPVVQQEQQPAGVDQQMADVQEEEEYDEEEILAQAKLLSMQQEQQNAESGANQQQQQQQQQTQFSELMNNDFVGQLVADLNLDLNQDDIDNLISEINAPKKDEEQKKKEEEDKK</sequence>
<evidence type="ECO:0000313" key="5">
    <source>
        <dbReference type="EMBL" id="CDW90534.1"/>
    </source>
</evidence>
<feature type="compositionally biased region" description="Basic and acidic residues" evidence="3">
    <location>
        <begin position="351"/>
        <end position="367"/>
    </location>
</feature>
<evidence type="ECO:0000256" key="3">
    <source>
        <dbReference type="SAM" id="MobiDB-lite"/>
    </source>
</evidence>
<dbReference type="InParanoid" id="A0A078B815"/>
<dbReference type="GO" id="GO:0031593">
    <property type="term" value="F:polyubiquitin modification-dependent protein binding"/>
    <property type="evidence" value="ECO:0007669"/>
    <property type="project" value="TreeGrafter"/>
</dbReference>
<dbReference type="OrthoDB" id="1731724at2759"/>
<evidence type="ECO:0000256" key="2">
    <source>
        <dbReference type="ARBA" id="ARBA00022942"/>
    </source>
</evidence>
<dbReference type="SMART" id="SM00327">
    <property type="entry name" value="VWA"/>
    <property type="match status" value="1"/>
</dbReference>
<dbReference type="PANTHER" id="PTHR10223">
    <property type="entry name" value="26S PROTEASOME NON-ATPASE REGULATORY SUBUNIT 4"/>
    <property type="match status" value="1"/>
</dbReference>
<dbReference type="GO" id="GO:0005829">
    <property type="term" value="C:cytosol"/>
    <property type="evidence" value="ECO:0007669"/>
    <property type="project" value="TreeGrafter"/>
</dbReference>
<dbReference type="InterPro" id="IPR036465">
    <property type="entry name" value="vWFA_dom_sf"/>
</dbReference>
<feature type="compositionally biased region" description="Low complexity" evidence="3">
    <location>
        <begin position="294"/>
        <end position="315"/>
    </location>
</feature>
<keyword evidence="6" id="KW-1185">Reference proteome</keyword>
<dbReference type="PANTHER" id="PTHR10223:SF0">
    <property type="entry name" value="26S PROTEASOME NON-ATPASE REGULATORY SUBUNIT 4"/>
    <property type="match status" value="1"/>
</dbReference>
<dbReference type="OMA" id="QMSMQDQ"/>
<evidence type="ECO:0000256" key="1">
    <source>
        <dbReference type="ARBA" id="ARBA00005574"/>
    </source>
</evidence>
<gene>
    <name evidence="5" type="primary">Contig14442.g15384</name>
    <name evidence="5" type="ORF">STYLEM_19678</name>
</gene>
<dbReference type="SUPFAM" id="SSF53300">
    <property type="entry name" value="vWA-like"/>
    <property type="match status" value="1"/>
</dbReference>